<dbReference type="Proteomes" id="UP000245626">
    <property type="component" value="Unassembled WGS sequence"/>
</dbReference>
<name>A0ACD0NYN0_9BASI</name>
<protein>
    <submittedName>
        <fullName evidence="1">Uncharacterized protein</fullName>
    </submittedName>
</protein>
<feature type="non-terminal residue" evidence="1">
    <location>
        <position position="102"/>
    </location>
</feature>
<keyword evidence="2" id="KW-1185">Reference proteome</keyword>
<gene>
    <name evidence="1" type="ORF">IE53DRAFT_386736</name>
</gene>
<evidence type="ECO:0000313" key="1">
    <source>
        <dbReference type="EMBL" id="PWN50943.1"/>
    </source>
</evidence>
<reference evidence="1 2" key="1">
    <citation type="journal article" date="2018" name="Mol. Biol. Evol.">
        <title>Broad Genomic Sampling Reveals a Smut Pathogenic Ancestry of the Fungal Clade Ustilaginomycotina.</title>
        <authorList>
            <person name="Kijpornyongpan T."/>
            <person name="Mondo S.J."/>
            <person name="Barry K."/>
            <person name="Sandor L."/>
            <person name="Lee J."/>
            <person name="Lipzen A."/>
            <person name="Pangilinan J."/>
            <person name="LaButti K."/>
            <person name="Hainaut M."/>
            <person name="Henrissat B."/>
            <person name="Grigoriev I.V."/>
            <person name="Spatafora J.W."/>
            <person name="Aime M.C."/>
        </authorList>
    </citation>
    <scope>NUCLEOTIDE SEQUENCE [LARGE SCALE GENOMIC DNA]</scope>
    <source>
        <strain evidence="1 2">SA 807</strain>
    </source>
</reference>
<sequence length="102" mass="10860">MVKRTQHSPLSPCSFSPSFPTHAPLPPFPPSPKRFRESSSPSPPSSDSDLAGGLPWVLDTSVHTFGRMVGNGYGQNSGQLSGSKPRPSIVEKLDPGGGEIRY</sequence>
<proteinExistence type="predicted"/>
<dbReference type="EMBL" id="KZ819884">
    <property type="protein sequence ID" value="PWN50943.1"/>
    <property type="molecule type" value="Genomic_DNA"/>
</dbReference>
<accession>A0ACD0NYN0</accession>
<evidence type="ECO:0000313" key="2">
    <source>
        <dbReference type="Proteomes" id="UP000245626"/>
    </source>
</evidence>
<organism evidence="1 2">
    <name type="scientific">Violaceomyces palustris</name>
    <dbReference type="NCBI Taxonomy" id="1673888"/>
    <lineage>
        <taxon>Eukaryota</taxon>
        <taxon>Fungi</taxon>
        <taxon>Dikarya</taxon>
        <taxon>Basidiomycota</taxon>
        <taxon>Ustilaginomycotina</taxon>
        <taxon>Ustilaginomycetes</taxon>
        <taxon>Violaceomycetales</taxon>
        <taxon>Violaceomycetaceae</taxon>
        <taxon>Violaceomyces</taxon>
    </lineage>
</organism>